<gene>
    <name evidence="1" type="ORF">CHS0354_029238</name>
</gene>
<evidence type="ECO:0000313" key="2">
    <source>
        <dbReference type="Proteomes" id="UP001195483"/>
    </source>
</evidence>
<sequence length="107" mass="12195">MAWILSLSTLWTENERRQWNVLVGDDEEFEGIVSSKDKLGIYFKAAEDLPEELHKPARKHFPRRRVIAGDVDVILSWSAALADLRFIACTTIVSIISPFIDICSKYA</sequence>
<comment type="caution">
    <text evidence="1">The sequence shown here is derived from an EMBL/GenBank/DDBJ whole genome shotgun (WGS) entry which is preliminary data.</text>
</comment>
<dbReference type="AlphaFoldDB" id="A0AAE0RUH7"/>
<organism evidence="1 2">
    <name type="scientific">Potamilus streckersoni</name>
    <dbReference type="NCBI Taxonomy" id="2493646"/>
    <lineage>
        <taxon>Eukaryota</taxon>
        <taxon>Metazoa</taxon>
        <taxon>Spiralia</taxon>
        <taxon>Lophotrochozoa</taxon>
        <taxon>Mollusca</taxon>
        <taxon>Bivalvia</taxon>
        <taxon>Autobranchia</taxon>
        <taxon>Heteroconchia</taxon>
        <taxon>Palaeoheterodonta</taxon>
        <taxon>Unionida</taxon>
        <taxon>Unionoidea</taxon>
        <taxon>Unionidae</taxon>
        <taxon>Ambleminae</taxon>
        <taxon>Lampsilini</taxon>
        <taxon>Potamilus</taxon>
    </lineage>
</organism>
<proteinExistence type="predicted"/>
<evidence type="ECO:0000313" key="1">
    <source>
        <dbReference type="EMBL" id="KAK3579877.1"/>
    </source>
</evidence>
<protein>
    <submittedName>
        <fullName evidence="1">Uncharacterized protein</fullName>
    </submittedName>
</protein>
<dbReference type="Proteomes" id="UP001195483">
    <property type="component" value="Unassembled WGS sequence"/>
</dbReference>
<reference evidence="1" key="3">
    <citation type="submission" date="2023-05" db="EMBL/GenBank/DDBJ databases">
        <authorList>
            <person name="Smith C.H."/>
        </authorList>
    </citation>
    <scope>NUCLEOTIDE SEQUENCE</scope>
    <source>
        <strain evidence="1">CHS0354</strain>
        <tissue evidence="1">Mantle</tissue>
    </source>
</reference>
<accession>A0AAE0RUH7</accession>
<reference evidence="1" key="2">
    <citation type="journal article" date="2021" name="Genome Biol. Evol.">
        <title>Developing a high-quality reference genome for a parasitic bivalve with doubly uniparental inheritance (Bivalvia: Unionida).</title>
        <authorList>
            <person name="Smith C.H."/>
        </authorList>
    </citation>
    <scope>NUCLEOTIDE SEQUENCE</scope>
    <source>
        <strain evidence="1">CHS0354</strain>
        <tissue evidence="1">Mantle</tissue>
    </source>
</reference>
<dbReference type="EMBL" id="JAEAOA010001754">
    <property type="protein sequence ID" value="KAK3579877.1"/>
    <property type="molecule type" value="Genomic_DNA"/>
</dbReference>
<reference evidence="1" key="1">
    <citation type="journal article" date="2021" name="Genome Biol. Evol.">
        <title>A High-Quality Reference Genome for a Parasitic Bivalve with Doubly Uniparental Inheritance (Bivalvia: Unionida).</title>
        <authorList>
            <person name="Smith C.H."/>
        </authorList>
    </citation>
    <scope>NUCLEOTIDE SEQUENCE</scope>
    <source>
        <strain evidence="1">CHS0354</strain>
    </source>
</reference>
<keyword evidence="2" id="KW-1185">Reference proteome</keyword>
<name>A0AAE0RUH7_9BIVA</name>